<dbReference type="SUPFAM" id="SSF81321">
    <property type="entry name" value="Family A G protein-coupled receptor-like"/>
    <property type="match status" value="1"/>
</dbReference>
<feature type="transmembrane region" description="Helical" evidence="5">
    <location>
        <begin position="285"/>
        <end position="309"/>
    </location>
</feature>
<evidence type="ECO:0000256" key="2">
    <source>
        <dbReference type="ARBA" id="ARBA00022692"/>
    </source>
</evidence>
<comment type="caution">
    <text evidence="7">The sequence shown here is derived from an EMBL/GenBank/DDBJ whole genome shotgun (WGS) entry which is preliminary data.</text>
</comment>
<accession>A0A813W4H2</accession>
<evidence type="ECO:0000313" key="7">
    <source>
        <dbReference type="EMBL" id="CAF0845541.1"/>
    </source>
</evidence>
<feature type="transmembrane region" description="Helical" evidence="5">
    <location>
        <begin position="185"/>
        <end position="207"/>
    </location>
</feature>
<keyword evidence="2 5" id="KW-0812">Transmembrane</keyword>
<feature type="transmembrane region" description="Helical" evidence="5">
    <location>
        <begin position="98"/>
        <end position="117"/>
    </location>
</feature>
<evidence type="ECO:0000256" key="5">
    <source>
        <dbReference type="SAM" id="Phobius"/>
    </source>
</evidence>
<dbReference type="InterPro" id="IPR017452">
    <property type="entry name" value="GPCR_Rhodpsn_7TM"/>
</dbReference>
<keyword evidence="4 5" id="KW-0472">Membrane</keyword>
<dbReference type="AlphaFoldDB" id="A0A813W4H2"/>
<protein>
    <recommendedName>
        <fullName evidence="6">G-protein coupled receptors family 1 profile domain-containing protein</fullName>
    </recommendedName>
</protein>
<gene>
    <name evidence="7" type="ORF">JYZ213_LOCUS7607</name>
    <name evidence="8" type="ORF">OXD698_LOCUS6624</name>
</gene>
<evidence type="ECO:0000313" key="8">
    <source>
        <dbReference type="EMBL" id="CAF3605103.1"/>
    </source>
</evidence>
<dbReference type="EMBL" id="CAJNOG010000050">
    <property type="protein sequence ID" value="CAF0845541.1"/>
    <property type="molecule type" value="Genomic_DNA"/>
</dbReference>
<reference evidence="7" key="1">
    <citation type="submission" date="2021-02" db="EMBL/GenBank/DDBJ databases">
        <authorList>
            <person name="Nowell W R."/>
        </authorList>
    </citation>
    <scope>NUCLEOTIDE SEQUENCE</scope>
</reference>
<feature type="transmembrane region" description="Helical" evidence="5">
    <location>
        <begin position="56"/>
        <end position="78"/>
    </location>
</feature>
<dbReference type="PROSITE" id="PS50262">
    <property type="entry name" value="G_PROTEIN_RECEP_F1_2"/>
    <property type="match status" value="1"/>
</dbReference>
<proteinExistence type="predicted"/>
<evidence type="ECO:0000259" key="6">
    <source>
        <dbReference type="PROSITE" id="PS50262"/>
    </source>
</evidence>
<evidence type="ECO:0000256" key="4">
    <source>
        <dbReference type="ARBA" id="ARBA00023136"/>
    </source>
</evidence>
<sequence>MSSQSSATNYIWLLKSITKYLYQIGGPILICIGSLSCILSLIVFTKKSLRKNPCSLYFISYNIANLILMYSSILTVTLSAGYGVSPSTYNLAFCRYNLYMAILIDILSSSYLVLASIDRMLVTSVNVKTRQRSTRRFAYISIISITIFWILFHSHILSSAVITQVTPNNFVCNLPPGTDLILHSYYSFIVKALLIPLLMIIFGLLALRNIRKVHSIRIAPVLTNTGTIIKNQLKSSFSKDRQFCLMLFIDIGIYIIFSSMLSAINMYQQITQYYIKSSFQTQFELFLKTTAVFINYISICIGCYTNIFISKTFRKNIKDIILCK</sequence>
<dbReference type="Gene3D" id="1.20.1070.10">
    <property type="entry name" value="Rhodopsin 7-helix transmembrane proteins"/>
    <property type="match status" value="1"/>
</dbReference>
<evidence type="ECO:0000256" key="1">
    <source>
        <dbReference type="ARBA" id="ARBA00004370"/>
    </source>
</evidence>
<feature type="domain" description="G-protein coupled receptors family 1 profile" evidence="6">
    <location>
        <begin position="36"/>
        <end position="306"/>
    </location>
</feature>
<feature type="transmembrane region" description="Helical" evidence="5">
    <location>
        <begin position="137"/>
        <end position="165"/>
    </location>
</feature>
<evidence type="ECO:0000256" key="3">
    <source>
        <dbReference type="ARBA" id="ARBA00022989"/>
    </source>
</evidence>
<dbReference type="Proteomes" id="UP000663845">
    <property type="component" value="Unassembled WGS sequence"/>
</dbReference>
<organism evidence="7 9">
    <name type="scientific">Adineta steineri</name>
    <dbReference type="NCBI Taxonomy" id="433720"/>
    <lineage>
        <taxon>Eukaryota</taxon>
        <taxon>Metazoa</taxon>
        <taxon>Spiralia</taxon>
        <taxon>Gnathifera</taxon>
        <taxon>Rotifera</taxon>
        <taxon>Eurotatoria</taxon>
        <taxon>Bdelloidea</taxon>
        <taxon>Adinetida</taxon>
        <taxon>Adinetidae</taxon>
        <taxon>Adineta</taxon>
    </lineage>
</organism>
<feature type="transmembrane region" description="Helical" evidence="5">
    <location>
        <begin position="243"/>
        <end position="265"/>
    </location>
</feature>
<name>A0A813W4H2_9BILA</name>
<dbReference type="Proteomes" id="UP000663844">
    <property type="component" value="Unassembled WGS sequence"/>
</dbReference>
<feature type="transmembrane region" description="Helical" evidence="5">
    <location>
        <begin position="20"/>
        <end position="44"/>
    </location>
</feature>
<keyword evidence="3 5" id="KW-1133">Transmembrane helix</keyword>
<evidence type="ECO:0000313" key="9">
    <source>
        <dbReference type="Proteomes" id="UP000663845"/>
    </source>
</evidence>
<comment type="subcellular location">
    <subcellularLocation>
        <location evidence="1">Membrane</location>
    </subcellularLocation>
</comment>
<dbReference type="EMBL" id="CAJOAZ010000291">
    <property type="protein sequence ID" value="CAF3605103.1"/>
    <property type="molecule type" value="Genomic_DNA"/>
</dbReference>
<dbReference type="GO" id="GO:0016020">
    <property type="term" value="C:membrane"/>
    <property type="evidence" value="ECO:0007669"/>
    <property type="project" value="UniProtKB-SubCell"/>
</dbReference>